<organism evidence="2 3">
    <name type="scientific">Confluentibacter flavum</name>
    <dbReference type="NCBI Taxonomy" id="1909700"/>
    <lineage>
        <taxon>Bacteria</taxon>
        <taxon>Pseudomonadati</taxon>
        <taxon>Bacteroidota</taxon>
        <taxon>Flavobacteriia</taxon>
        <taxon>Flavobacteriales</taxon>
        <taxon>Flavobacteriaceae</taxon>
        <taxon>Confluentibacter</taxon>
    </lineage>
</organism>
<dbReference type="SUPFAM" id="SSF51658">
    <property type="entry name" value="Xylose isomerase-like"/>
    <property type="match status" value="1"/>
</dbReference>
<protein>
    <recommendedName>
        <fullName evidence="1">Xylose isomerase-like TIM barrel domain-containing protein</fullName>
    </recommendedName>
</protein>
<dbReference type="PANTHER" id="PTHR12110">
    <property type="entry name" value="HYDROXYPYRUVATE ISOMERASE"/>
    <property type="match status" value="1"/>
</dbReference>
<dbReference type="Pfam" id="PF01261">
    <property type="entry name" value="AP_endonuc_2"/>
    <property type="match status" value="1"/>
</dbReference>
<dbReference type="InterPro" id="IPR013022">
    <property type="entry name" value="Xyl_isomerase-like_TIM-brl"/>
</dbReference>
<gene>
    <name evidence="2" type="ORF">CSW08_12905</name>
</gene>
<reference evidence="2 3" key="1">
    <citation type="submission" date="2017-12" db="EMBL/GenBank/DDBJ databases">
        <title>Confluentibacter flavum sp. nov., isolated from the saline lake.</title>
        <authorList>
            <person name="Yu L."/>
        </authorList>
    </citation>
    <scope>NUCLEOTIDE SEQUENCE [LARGE SCALE GENOMIC DNA]</scope>
    <source>
        <strain evidence="2 3">3B</strain>
    </source>
</reference>
<dbReference type="InterPro" id="IPR036237">
    <property type="entry name" value="Xyl_isomerase-like_sf"/>
</dbReference>
<dbReference type="Gene3D" id="3.20.20.150">
    <property type="entry name" value="Divalent-metal-dependent TIM barrel enzymes"/>
    <property type="match status" value="1"/>
</dbReference>
<keyword evidence="3" id="KW-1185">Reference proteome</keyword>
<dbReference type="PANTHER" id="PTHR12110:SF53">
    <property type="entry name" value="BLR5974 PROTEIN"/>
    <property type="match status" value="1"/>
</dbReference>
<evidence type="ECO:0000313" key="3">
    <source>
        <dbReference type="Proteomes" id="UP000233435"/>
    </source>
</evidence>
<accession>A0A2N3HHT8</accession>
<dbReference type="InterPro" id="IPR050312">
    <property type="entry name" value="IolE/XylAMocC-like"/>
</dbReference>
<comment type="caution">
    <text evidence="2">The sequence shown here is derived from an EMBL/GenBank/DDBJ whole genome shotgun (WGS) entry which is preliminary data.</text>
</comment>
<dbReference type="Proteomes" id="UP000233435">
    <property type="component" value="Unassembled WGS sequence"/>
</dbReference>
<feature type="domain" description="Xylose isomerase-like TIM barrel" evidence="1">
    <location>
        <begin position="45"/>
        <end position="315"/>
    </location>
</feature>
<evidence type="ECO:0000313" key="2">
    <source>
        <dbReference type="EMBL" id="PKQ44545.1"/>
    </source>
</evidence>
<sequence>MSIMKKGNIKLATSLFSYAYEWNSGQYTLEDMIRKTRELDLGTGLEIIGFQSLRNFPHITEEQIKEVKSLMEKYDFEPVALDANIDVGIQRNKLMNVDETVEYIKPQITAAQKLGFPILRCQTTAPAEVYKKLVPFAEKANVVMGIELHTPYSVDHPSVIKMREMFEEVDSRVLGFVPDMGTCMHAIPDALLTSFKEAGVTDEMIEVTKEIWLKDIPTPQKFQQLGPTVAAMGATPPQIGRLNMAFSMNGRQPVEKWAEIIPWTVHLHGKFYGFDEHGDEKSIDYEKIFRTFIDGGYNGYIASEYEGSAFTDEFSAFDQVEKQHKLFKKILKKINAE</sequence>
<dbReference type="OrthoDB" id="1114629at2"/>
<name>A0A2N3HHT8_9FLAO</name>
<dbReference type="EMBL" id="PJEO01000049">
    <property type="protein sequence ID" value="PKQ44545.1"/>
    <property type="molecule type" value="Genomic_DNA"/>
</dbReference>
<proteinExistence type="predicted"/>
<evidence type="ECO:0000259" key="1">
    <source>
        <dbReference type="Pfam" id="PF01261"/>
    </source>
</evidence>
<dbReference type="AlphaFoldDB" id="A0A2N3HHT8"/>